<name>A0ABQ9X6W6_9EUKA</name>
<dbReference type="Proteomes" id="UP001281761">
    <property type="component" value="Unassembled WGS sequence"/>
</dbReference>
<comment type="caution">
    <text evidence="1">The sequence shown here is derived from an EMBL/GenBank/DDBJ whole genome shotgun (WGS) entry which is preliminary data.</text>
</comment>
<keyword evidence="2" id="KW-1185">Reference proteome</keyword>
<sequence length="160" mass="17329">MKVSRFQKACRVIPSSSSDGDGVIEVSTVQSSTEISNSVFESSGVVVGTGPLTRSALHITLDSSSASSRSLVISSSSLHVRVLSIHTQIVFEDSWFETTTPTRVWKRFESGLACLDWTRRAVDSSSSTLNGALIEYSDGLPIVVRRRGVFSNCKLVVSKK</sequence>
<gene>
    <name evidence="1" type="ORF">BLNAU_17548</name>
</gene>
<evidence type="ECO:0000313" key="2">
    <source>
        <dbReference type="Proteomes" id="UP001281761"/>
    </source>
</evidence>
<protein>
    <submittedName>
        <fullName evidence="1">Uncharacterized protein</fullName>
    </submittedName>
</protein>
<proteinExistence type="predicted"/>
<evidence type="ECO:0000313" key="1">
    <source>
        <dbReference type="EMBL" id="KAK2947528.1"/>
    </source>
</evidence>
<reference evidence="1 2" key="1">
    <citation type="journal article" date="2022" name="bioRxiv">
        <title>Genomics of Preaxostyla Flagellates Illuminates Evolutionary Transitions and the Path Towards Mitochondrial Loss.</title>
        <authorList>
            <person name="Novak L.V.F."/>
            <person name="Treitli S.C."/>
            <person name="Pyrih J."/>
            <person name="Halakuc P."/>
            <person name="Pipaliya S.V."/>
            <person name="Vacek V."/>
            <person name="Brzon O."/>
            <person name="Soukal P."/>
            <person name="Eme L."/>
            <person name="Dacks J.B."/>
            <person name="Karnkowska A."/>
            <person name="Elias M."/>
            <person name="Hampl V."/>
        </authorList>
    </citation>
    <scope>NUCLEOTIDE SEQUENCE [LARGE SCALE GENOMIC DNA]</scope>
    <source>
        <strain evidence="1">NAU3</strain>
        <tissue evidence="1">Gut</tissue>
    </source>
</reference>
<organism evidence="1 2">
    <name type="scientific">Blattamonas nauphoetae</name>
    <dbReference type="NCBI Taxonomy" id="2049346"/>
    <lineage>
        <taxon>Eukaryota</taxon>
        <taxon>Metamonada</taxon>
        <taxon>Preaxostyla</taxon>
        <taxon>Oxymonadida</taxon>
        <taxon>Blattamonas</taxon>
    </lineage>
</organism>
<accession>A0ABQ9X6W6</accession>
<dbReference type="EMBL" id="JARBJD010000198">
    <property type="protein sequence ID" value="KAK2947528.1"/>
    <property type="molecule type" value="Genomic_DNA"/>
</dbReference>